<proteinExistence type="inferred from homology"/>
<dbReference type="CDD" id="cd20556">
    <property type="entry name" value="CYCLIN_CABLES"/>
    <property type="match status" value="1"/>
</dbReference>
<gene>
    <name evidence="5" type="ORF">AGLY_014350</name>
</gene>
<evidence type="ECO:0000256" key="3">
    <source>
        <dbReference type="ARBA" id="ARBA00022618"/>
    </source>
</evidence>
<dbReference type="GO" id="GO:0051726">
    <property type="term" value="P:regulation of cell cycle"/>
    <property type="evidence" value="ECO:0007669"/>
    <property type="project" value="InterPro"/>
</dbReference>
<dbReference type="SUPFAM" id="SSF47954">
    <property type="entry name" value="Cyclin-like"/>
    <property type="match status" value="1"/>
</dbReference>
<dbReference type="AlphaFoldDB" id="A0A6G0T443"/>
<organism evidence="5 6">
    <name type="scientific">Aphis glycines</name>
    <name type="common">Soybean aphid</name>
    <dbReference type="NCBI Taxonomy" id="307491"/>
    <lineage>
        <taxon>Eukaryota</taxon>
        <taxon>Metazoa</taxon>
        <taxon>Ecdysozoa</taxon>
        <taxon>Arthropoda</taxon>
        <taxon>Hexapoda</taxon>
        <taxon>Insecta</taxon>
        <taxon>Pterygota</taxon>
        <taxon>Neoptera</taxon>
        <taxon>Paraneoptera</taxon>
        <taxon>Hemiptera</taxon>
        <taxon>Sternorrhyncha</taxon>
        <taxon>Aphidomorpha</taxon>
        <taxon>Aphidoidea</taxon>
        <taxon>Aphididae</taxon>
        <taxon>Aphidini</taxon>
        <taxon>Aphis</taxon>
        <taxon>Aphis</taxon>
    </lineage>
</organism>
<keyword evidence="6" id="KW-1185">Reference proteome</keyword>
<dbReference type="EMBL" id="VYZN01000061">
    <property type="protein sequence ID" value="KAE9525282.1"/>
    <property type="molecule type" value="Genomic_DNA"/>
</dbReference>
<keyword evidence="3" id="KW-0132">Cell division</keyword>
<comment type="similarity">
    <text evidence="1">Belongs to the cyclin family.</text>
</comment>
<evidence type="ECO:0000313" key="5">
    <source>
        <dbReference type="EMBL" id="KAE9525282.1"/>
    </source>
</evidence>
<evidence type="ECO:0000256" key="1">
    <source>
        <dbReference type="ARBA" id="ARBA00008742"/>
    </source>
</evidence>
<keyword evidence="2" id="KW-0597">Phosphoprotein</keyword>
<dbReference type="Gene3D" id="1.10.472.10">
    <property type="entry name" value="Cyclin-like"/>
    <property type="match status" value="1"/>
</dbReference>
<evidence type="ECO:0000256" key="4">
    <source>
        <dbReference type="ARBA" id="ARBA00023306"/>
    </source>
</evidence>
<name>A0A6G0T443_APHGL</name>
<keyword evidence="4" id="KW-0131">Cell cycle</keyword>
<dbReference type="OrthoDB" id="5353095at2759"/>
<dbReference type="GO" id="GO:0005829">
    <property type="term" value="C:cytosol"/>
    <property type="evidence" value="ECO:0007669"/>
    <property type="project" value="UniProtKB-ARBA"/>
</dbReference>
<protein>
    <submittedName>
        <fullName evidence="5">Uncharacterized protein</fullName>
    </submittedName>
</protein>
<reference evidence="5 6" key="1">
    <citation type="submission" date="2019-08" db="EMBL/GenBank/DDBJ databases">
        <title>The genome of the soybean aphid Biotype 1, its phylome, world population structure and adaptation to the North American continent.</title>
        <authorList>
            <person name="Giordano R."/>
            <person name="Donthu R.K."/>
            <person name="Hernandez A.G."/>
            <person name="Wright C.L."/>
            <person name="Zimin A.V."/>
        </authorList>
    </citation>
    <scope>NUCLEOTIDE SEQUENCE [LARGE SCALE GENOMIC DNA]</scope>
    <source>
        <tissue evidence="5">Whole aphids</tissue>
    </source>
</reference>
<evidence type="ECO:0000313" key="6">
    <source>
        <dbReference type="Proteomes" id="UP000475862"/>
    </source>
</evidence>
<dbReference type="FunFam" id="1.10.472.10:FF:000020">
    <property type="entry name" value="CDK5 and ABL1 enzyme substrate 1"/>
    <property type="match status" value="1"/>
</dbReference>
<dbReference type="InterPro" id="IPR036915">
    <property type="entry name" value="Cyclin-like_sf"/>
</dbReference>
<comment type="caution">
    <text evidence="5">The sequence shown here is derived from an EMBL/GenBank/DDBJ whole genome shotgun (WGS) entry which is preliminary data.</text>
</comment>
<dbReference type="PIRSF" id="PIRSF025798">
    <property type="entry name" value="Cables"/>
    <property type="match status" value="1"/>
</dbReference>
<dbReference type="InterPro" id="IPR012388">
    <property type="entry name" value="CABLES1/2"/>
</dbReference>
<dbReference type="GO" id="GO:0051301">
    <property type="term" value="P:cell division"/>
    <property type="evidence" value="ECO:0007669"/>
    <property type="project" value="UniProtKB-KW"/>
</dbReference>
<evidence type="ECO:0000256" key="2">
    <source>
        <dbReference type="ARBA" id="ARBA00022553"/>
    </source>
</evidence>
<accession>A0A6G0T443</accession>
<dbReference type="PANTHER" id="PTHR22896:SF0">
    <property type="entry name" value="CYCLIN N-TERMINAL DOMAIN-CONTAINING PROTEIN"/>
    <property type="match status" value="1"/>
</dbReference>
<dbReference type="PANTHER" id="PTHR22896">
    <property type="entry name" value="CDK5 AND ABL1 ENZYME SUBSTRATE 1"/>
    <property type="match status" value="1"/>
</dbReference>
<sequence>MMSTLTGDTSRRRIAALSFLTNISLDGTHKDTNKLLFIKNNMYHHQKSEMEFPSLPDIGMENEENTFSESDIILKQMDIEFHGPVRLTKTRSLTSTPIKSNINDKHSIDKFFELDSDKNCGRLPFRERLNTTGSDVTMESKKLAAYYRKRMIPQSLLSDDKSNTNFSSSESLGLALYKTSTLLQENSSSNQSMDIRVVRPTLQHRFKNERLVLVTPQKTPFLVYSLIPFKRSNRTIIVRCEQKKEPNRRRQTSGTRPLSAVNDIIDAFDLFGLEKGKDGQEISYSHLLVPSRIVEPKTPIEDMMLDTIQSKSHTLSRCISADVPDNLAIGSGTYKMCTVQPASSSPKGDLTKVTNTEQDENGAAMFSPNILDDPEFFAGKHRTLLTFISYMVNIFRFNYFIYLECTVNYFTSIIDYVRPADLKKELNDKFQDKFPHIELTLSKLRSIKREMRKITKPDATSDLLTIAQAYVFFERLLVKSLINKENRKLCAGACIILSAKLNDMKGEPLTNLIERTEIVFRLSRKDLMVSEFGVLVALEFGLHIPTHEIMPHYQRLLSES</sequence>
<dbReference type="Proteomes" id="UP000475862">
    <property type="component" value="Unassembled WGS sequence"/>
</dbReference>